<dbReference type="CDD" id="cd23709">
    <property type="entry name" value="Psrp5_CTD"/>
    <property type="match status" value="1"/>
</dbReference>
<keyword evidence="3" id="KW-1185">Reference proteome</keyword>
<keyword evidence="2" id="KW-0687">Ribonucleoprotein</keyword>
<evidence type="ECO:0000313" key="2">
    <source>
        <dbReference type="EMBL" id="KAI5398537.1"/>
    </source>
</evidence>
<dbReference type="OrthoDB" id="782293at2759"/>
<reference evidence="2 3" key="1">
    <citation type="journal article" date="2022" name="Nat. Genet.">
        <title>Improved pea reference genome and pan-genome highlight genomic features and evolutionary characteristics.</title>
        <authorList>
            <person name="Yang T."/>
            <person name="Liu R."/>
            <person name="Luo Y."/>
            <person name="Hu S."/>
            <person name="Wang D."/>
            <person name="Wang C."/>
            <person name="Pandey M.K."/>
            <person name="Ge S."/>
            <person name="Xu Q."/>
            <person name="Li N."/>
            <person name="Li G."/>
            <person name="Huang Y."/>
            <person name="Saxena R.K."/>
            <person name="Ji Y."/>
            <person name="Li M."/>
            <person name="Yan X."/>
            <person name="He Y."/>
            <person name="Liu Y."/>
            <person name="Wang X."/>
            <person name="Xiang C."/>
            <person name="Varshney R.K."/>
            <person name="Ding H."/>
            <person name="Gao S."/>
            <person name="Zong X."/>
        </authorList>
    </citation>
    <scope>NUCLEOTIDE SEQUENCE [LARGE SCALE GENOMIC DNA]</scope>
    <source>
        <strain evidence="2 3">cv. Zhongwan 6</strain>
    </source>
</reference>
<feature type="region of interest" description="Disordered" evidence="1">
    <location>
        <begin position="126"/>
        <end position="145"/>
    </location>
</feature>
<dbReference type="PANTHER" id="PTHR34678">
    <property type="entry name" value="50S RIBOSOMAL PROTEIN 5, CHLOROPLASTIC"/>
    <property type="match status" value="1"/>
</dbReference>
<dbReference type="InterPro" id="IPR040307">
    <property type="entry name" value="Ribosomal_cL37"/>
</dbReference>
<dbReference type="Gramene" id="Psat06G0406100-T1">
    <property type="protein sequence ID" value="KAI5398537.1"/>
    <property type="gene ID" value="KIW84_064061"/>
</dbReference>
<accession>A0A9D4WBJ1</accession>
<dbReference type="AlphaFoldDB" id="A0A9D4WBJ1"/>
<name>A0A9D4WBJ1_PEA</name>
<evidence type="ECO:0000313" key="3">
    <source>
        <dbReference type="Proteomes" id="UP001058974"/>
    </source>
</evidence>
<dbReference type="EMBL" id="JAMSHJ010000006">
    <property type="protein sequence ID" value="KAI5398537.1"/>
    <property type="molecule type" value="Genomic_DNA"/>
</dbReference>
<organism evidence="2 3">
    <name type="scientific">Pisum sativum</name>
    <name type="common">Garden pea</name>
    <name type="synonym">Lathyrus oleraceus</name>
    <dbReference type="NCBI Taxonomy" id="3888"/>
    <lineage>
        <taxon>Eukaryota</taxon>
        <taxon>Viridiplantae</taxon>
        <taxon>Streptophyta</taxon>
        <taxon>Embryophyta</taxon>
        <taxon>Tracheophyta</taxon>
        <taxon>Spermatophyta</taxon>
        <taxon>Magnoliopsida</taxon>
        <taxon>eudicotyledons</taxon>
        <taxon>Gunneridae</taxon>
        <taxon>Pentapetalae</taxon>
        <taxon>rosids</taxon>
        <taxon>fabids</taxon>
        <taxon>Fabales</taxon>
        <taxon>Fabaceae</taxon>
        <taxon>Papilionoideae</taxon>
        <taxon>50 kb inversion clade</taxon>
        <taxon>NPAAA clade</taxon>
        <taxon>Hologalegina</taxon>
        <taxon>IRL clade</taxon>
        <taxon>Fabeae</taxon>
        <taxon>Lathyrus</taxon>
    </lineage>
</organism>
<protein>
    <submittedName>
        <fullName evidence="2">50S ribosomal protein 5</fullName>
    </submittedName>
</protein>
<dbReference type="GO" id="GO:0009535">
    <property type="term" value="C:chloroplast thylakoid membrane"/>
    <property type="evidence" value="ECO:0007669"/>
    <property type="project" value="TreeGrafter"/>
</dbReference>
<dbReference type="Proteomes" id="UP001058974">
    <property type="component" value="Chromosome 6"/>
</dbReference>
<dbReference type="Gramene" id="Psat0s2745g0280.1">
    <property type="protein sequence ID" value="Psat0s2745g0280.1.cds"/>
    <property type="gene ID" value="Psat0s2745g0280"/>
</dbReference>
<keyword evidence="2" id="KW-0689">Ribosomal protein</keyword>
<gene>
    <name evidence="2" type="ORF">KIW84_064061</name>
</gene>
<dbReference type="GO" id="GO:0032544">
    <property type="term" value="P:plastid translation"/>
    <property type="evidence" value="ECO:0007669"/>
    <property type="project" value="TreeGrafter"/>
</dbReference>
<evidence type="ECO:0000256" key="1">
    <source>
        <dbReference type="SAM" id="MobiDB-lite"/>
    </source>
</evidence>
<dbReference type="GO" id="GO:0005840">
    <property type="term" value="C:ribosome"/>
    <property type="evidence" value="ECO:0007669"/>
    <property type="project" value="UniProtKB-KW"/>
</dbReference>
<sequence>MALLCFNSFTTTPVTSSSSLFLHPTANPISRVRIGLPTNCLKGFRILTPIVVKPRKNAIFIASAAAAADSNVADGVEESESKKESDVVSVDKLPLESKLKEREERMLKMKLAKKIRLKRKRLVQKRRLRKKGNWPPSKMKKLEGV</sequence>
<proteinExistence type="predicted"/>
<comment type="caution">
    <text evidence="2">The sequence shown here is derived from an EMBL/GenBank/DDBJ whole genome shotgun (WGS) entry which is preliminary data.</text>
</comment>
<dbReference type="PANTHER" id="PTHR34678:SF1">
    <property type="entry name" value="LARGE RIBOSOMAL SUBUNIT PROTEIN CL37"/>
    <property type="match status" value="1"/>
</dbReference>
<dbReference type="Gramene" id="PSAT_LOCUS27265_t1">
    <property type="protein sequence ID" value="CAL5208592.1"/>
    <property type="gene ID" value="PSAT_LOCUS27265"/>
</dbReference>